<evidence type="ECO:0000313" key="2">
    <source>
        <dbReference type="EMBL" id="GKT29762.1"/>
    </source>
</evidence>
<evidence type="ECO:0000259" key="1">
    <source>
        <dbReference type="Pfam" id="PF08448"/>
    </source>
</evidence>
<dbReference type="GO" id="GO:0016301">
    <property type="term" value="F:kinase activity"/>
    <property type="evidence" value="ECO:0007669"/>
    <property type="project" value="UniProtKB-KW"/>
</dbReference>
<dbReference type="EMBL" id="BQXS01000956">
    <property type="protein sequence ID" value="GKT29762.1"/>
    <property type="molecule type" value="Genomic_DNA"/>
</dbReference>
<protein>
    <submittedName>
        <fullName evidence="2">Histidine kinase</fullName>
    </submittedName>
</protein>
<dbReference type="Gene3D" id="3.30.450.20">
    <property type="entry name" value="PAS domain"/>
    <property type="match status" value="1"/>
</dbReference>
<reference evidence="2" key="1">
    <citation type="submission" date="2022-03" db="EMBL/GenBank/DDBJ databases">
        <title>Draft genome sequence of Aduncisulcus paluster, a free-living microaerophilic Fornicata.</title>
        <authorList>
            <person name="Yuyama I."/>
            <person name="Kume K."/>
            <person name="Tamura T."/>
            <person name="Inagaki Y."/>
            <person name="Hashimoto T."/>
        </authorList>
    </citation>
    <scope>NUCLEOTIDE SEQUENCE</scope>
    <source>
        <strain evidence="2">NY0171</strain>
    </source>
</reference>
<dbReference type="SUPFAM" id="SSF55785">
    <property type="entry name" value="PYP-like sensor domain (PAS domain)"/>
    <property type="match status" value="1"/>
</dbReference>
<proteinExistence type="predicted"/>
<evidence type="ECO:0000313" key="3">
    <source>
        <dbReference type="Proteomes" id="UP001057375"/>
    </source>
</evidence>
<dbReference type="NCBIfam" id="TIGR00229">
    <property type="entry name" value="sensory_box"/>
    <property type="match status" value="1"/>
</dbReference>
<dbReference type="Pfam" id="PF08448">
    <property type="entry name" value="PAS_4"/>
    <property type="match status" value="1"/>
</dbReference>
<sequence>TQWNKEAELVSGIRQDIAIGTNLKETMPTLGSEMERIRKAITTRRKQSYINRPTPEGDKTAYEDVTIYPLIANGVRGAVIRIDDVTERVNLERMMLQSEK</sequence>
<organism evidence="2 3">
    <name type="scientific">Aduncisulcus paluster</name>
    <dbReference type="NCBI Taxonomy" id="2918883"/>
    <lineage>
        <taxon>Eukaryota</taxon>
        <taxon>Metamonada</taxon>
        <taxon>Carpediemonas-like organisms</taxon>
        <taxon>Aduncisulcus</taxon>
    </lineage>
</organism>
<keyword evidence="3" id="KW-1185">Reference proteome</keyword>
<keyword evidence="2" id="KW-0808">Transferase</keyword>
<dbReference type="InterPro" id="IPR035965">
    <property type="entry name" value="PAS-like_dom_sf"/>
</dbReference>
<feature type="non-terminal residue" evidence="2">
    <location>
        <position position="1"/>
    </location>
</feature>
<dbReference type="InterPro" id="IPR013656">
    <property type="entry name" value="PAS_4"/>
</dbReference>
<gene>
    <name evidence="2" type="ORF">ADUPG1_001265</name>
</gene>
<accession>A0ABQ5KB23</accession>
<comment type="caution">
    <text evidence="2">The sequence shown here is derived from an EMBL/GenBank/DDBJ whole genome shotgun (WGS) entry which is preliminary data.</text>
</comment>
<dbReference type="InterPro" id="IPR000014">
    <property type="entry name" value="PAS"/>
</dbReference>
<dbReference type="Proteomes" id="UP001057375">
    <property type="component" value="Unassembled WGS sequence"/>
</dbReference>
<feature type="domain" description="PAS fold-4" evidence="1">
    <location>
        <begin position="3"/>
        <end position="89"/>
    </location>
</feature>
<name>A0ABQ5KB23_9EUKA</name>
<keyword evidence="2" id="KW-0418">Kinase</keyword>